<feature type="region of interest" description="Disordered" evidence="1">
    <location>
        <begin position="231"/>
        <end position="261"/>
    </location>
</feature>
<feature type="compositionally biased region" description="Basic and acidic residues" evidence="1">
    <location>
        <begin position="233"/>
        <end position="242"/>
    </location>
</feature>
<sequence>MLLWKDFSAWLCIEGKEAPEYDVEVSEDERTVTCWIASELGKKFSVHWTNSSFYQCTTGRVKMDGTDCGGKTISGRILPQTVCKDGLTDGATLKPFMFSSLSLTDDDAYLGGAFLPDLGVIKLVITPTQVSSNQTRHSGRGSDLSTLKVHERSKKAVTQQITLAQAKMLATPITFVTTTPTGPAVVTFLFKYRPIDILRANGIAPPCAPVQSSPPPAKRVAKENKPLVNQETKPARVKRELATDSESDVIDLTQGSPGPRRKRVKLEGFVQGEIIDLT</sequence>
<dbReference type="Pfam" id="PF25534">
    <property type="entry name" value="DUF7918"/>
    <property type="match status" value="1"/>
</dbReference>
<dbReference type="EMBL" id="JARIHO010000010">
    <property type="protein sequence ID" value="KAJ7354654.1"/>
    <property type="molecule type" value="Genomic_DNA"/>
</dbReference>
<dbReference type="AlphaFoldDB" id="A0AAD7AD61"/>
<evidence type="ECO:0000313" key="3">
    <source>
        <dbReference type="EMBL" id="KAJ7354654.1"/>
    </source>
</evidence>
<dbReference type="PANTHER" id="PTHR36223">
    <property type="entry name" value="BETA-LACTAMASE-TYPE TRANSPEPTIDASE FOLD DOMAIN CONTAINING PROTEIN"/>
    <property type="match status" value="1"/>
</dbReference>
<feature type="domain" description="DUF7918" evidence="2">
    <location>
        <begin position="12"/>
        <end position="205"/>
    </location>
</feature>
<protein>
    <recommendedName>
        <fullName evidence="2">DUF7918 domain-containing protein</fullName>
    </recommendedName>
</protein>
<dbReference type="InterPro" id="IPR057678">
    <property type="entry name" value="DUF7918"/>
</dbReference>
<organism evidence="3 4">
    <name type="scientific">Mycena albidolilacea</name>
    <dbReference type="NCBI Taxonomy" id="1033008"/>
    <lineage>
        <taxon>Eukaryota</taxon>
        <taxon>Fungi</taxon>
        <taxon>Dikarya</taxon>
        <taxon>Basidiomycota</taxon>
        <taxon>Agaricomycotina</taxon>
        <taxon>Agaricomycetes</taxon>
        <taxon>Agaricomycetidae</taxon>
        <taxon>Agaricales</taxon>
        <taxon>Marasmiineae</taxon>
        <taxon>Mycenaceae</taxon>
        <taxon>Mycena</taxon>
    </lineage>
</organism>
<keyword evidence="4" id="KW-1185">Reference proteome</keyword>
<evidence type="ECO:0000259" key="2">
    <source>
        <dbReference type="Pfam" id="PF25534"/>
    </source>
</evidence>
<proteinExistence type="predicted"/>
<comment type="caution">
    <text evidence="3">The sequence shown here is derived from an EMBL/GenBank/DDBJ whole genome shotgun (WGS) entry which is preliminary data.</text>
</comment>
<reference evidence="3" key="1">
    <citation type="submission" date="2023-03" db="EMBL/GenBank/DDBJ databases">
        <title>Massive genome expansion in bonnet fungi (Mycena s.s.) driven by repeated elements and novel gene families across ecological guilds.</title>
        <authorList>
            <consortium name="Lawrence Berkeley National Laboratory"/>
            <person name="Harder C.B."/>
            <person name="Miyauchi S."/>
            <person name="Viragh M."/>
            <person name="Kuo A."/>
            <person name="Thoen E."/>
            <person name="Andreopoulos B."/>
            <person name="Lu D."/>
            <person name="Skrede I."/>
            <person name="Drula E."/>
            <person name="Henrissat B."/>
            <person name="Morin E."/>
            <person name="Kohler A."/>
            <person name="Barry K."/>
            <person name="LaButti K."/>
            <person name="Morin E."/>
            <person name="Salamov A."/>
            <person name="Lipzen A."/>
            <person name="Mereny Z."/>
            <person name="Hegedus B."/>
            <person name="Baldrian P."/>
            <person name="Stursova M."/>
            <person name="Weitz H."/>
            <person name="Taylor A."/>
            <person name="Grigoriev I.V."/>
            <person name="Nagy L.G."/>
            <person name="Martin F."/>
            <person name="Kauserud H."/>
        </authorList>
    </citation>
    <scope>NUCLEOTIDE SEQUENCE</scope>
    <source>
        <strain evidence="3">CBHHK002</strain>
    </source>
</reference>
<gene>
    <name evidence="3" type="ORF">DFH08DRAFT_49488</name>
</gene>
<evidence type="ECO:0000256" key="1">
    <source>
        <dbReference type="SAM" id="MobiDB-lite"/>
    </source>
</evidence>
<name>A0AAD7AD61_9AGAR</name>
<dbReference type="PANTHER" id="PTHR36223:SF5">
    <property type="entry name" value="BETA-LACTAMASE-TYPE TRANSPEPTIDASE FOLD DOMAIN CONTAINING PROTEIN"/>
    <property type="match status" value="1"/>
</dbReference>
<accession>A0AAD7AD61</accession>
<dbReference type="Proteomes" id="UP001218218">
    <property type="component" value="Unassembled WGS sequence"/>
</dbReference>
<evidence type="ECO:0000313" key="4">
    <source>
        <dbReference type="Proteomes" id="UP001218218"/>
    </source>
</evidence>